<dbReference type="PANTHER" id="PTHR41244:SF1">
    <property type="entry name" value="GLYCOSYLTRANSFERASE"/>
    <property type="match status" value="1"/>
</dbReference>
<dbReference type="KEGG" id="awo:Awo_c21000"/>
<sequence length="359" mass="43225">MSKIIAFYLPQFHSIPENDEWWGKGFTEWTNTKKAMPLYKNHYQPKLPYGNNYYNLLNKETRLWQAKLAMEHGVYGFCYYHYWFNGKMLLNKPLEEVLKLNEPELPFCMCWANEPWTRTWDGGENEILMPQYYGNRDDWQKHFEYLLPFFKDSRYITVDEMPLFLIYKTSLIENCDEMIKYWNELGVKNGLKGIYVAEELTGFQLKPCCKETRAVVEFEPTYTIRENADIFSRLILKIKYLLRKKIVSGKLIRFYDYDYIWNKIIKRKRKVIDKKVFLGAFIDWDNSARKKYEAIIFKGASPQKFEKYIKKQLMVAKELNSEFVFLNAWNEWAEGTYLEPDQKYGYAYLEAIKEAQNKL</sequence>
<dbReference type="InterPro" id="IPR032719">
    <property type="entry name" value="WbsX"/>
</dbReference>
<dbReference type="Proteomes" id="UP000007177">
    <property type="component" value="Chromosome"/>
</dbReference>
<protein>
    <recommendedName>
        <fullName evidence="3">Glycosyl transferase</fullName>
    </recommendedName>
</protein>
<gene>
    <name evidence="1" type="ordered locus">Awo_c21000</name>
</gene>
<dbReference type="OrthoDB" id="9816424at2"/>
<proteinExistence type="predicted"/>
<dbReference type="eggNOG" id="COG0457">
    <property type="taxonomic scope" value="Bacteria"/>
</dbReference>
<organism evidence="1 2">
    <name type="scientific">Acetobacterium woodii (strain ATCC 29683 / DSM 1030 / JCM 2381 / KCTC 1655 / WB1)</name>
    <dbReference type="NCBI Taxonomy" id="931626"/>
    <lineage>
        <taxon>Bacteria</taxon>
        <taxon>Bacillati</taxon>
        <taxon>Bacillota</taxon>
        <taxon>Clostridia</taxon>
        <taxon>Eubacteriales</taxon>
        <taxon>Eubacteriaceae</taxon>
        <taxon>Acetobacterium</taxon>
    </lineage>
</organism>
<dbReference type="STRING" id="931626.Awo_c21000"/>
<dbReference type="Pfam" id="PF14307">
    <property type="entry name" value="Glyco_tran_WbsX"/>
    <property type="match status" value="1"/>
</dbReference>
<reference evidence="1 2" key="2">
    <citation type="journal article" date="2012" name="PLoS ONE">
        <title>An ancient pathway combining carbon dioxide fixation with the generation and utilization of a sodium ion gradient for ATP synthesis.</title>
        <authorList>
            <person name="Poehlein A."/>
            <person name="Schmidt S."/>
            <person name="Kaster A.K."/>
            <person name="Goenrich M."/>
            <person name="Vollmers J."/>
            <person name="Thurmer A."/>
            <person name="Bertsch J."/>
            <person name="Schuchmann K."/>
            <person name="Voigt B."/>
            <person name="Hecker M."/>
            <person name="Daniel R."/>
            <person name="Thauer R.K."/>
            <person name="Gottschalk G."/>
            <person name="Muller V."/>
        </authorList>
    </citation>
    <scope>NUCLEOTIDE SEQUENCE [LARGE SCALE GENOMIC DNA]</scope>
    <source>
        <strain evidence="2">ATCC 29683 / DSM 1030 / JCM 2381 / KCTC 1655 / WB1</strain>
    </source>
</reference>
<name>H6LBC1_ACEWD</name>
<accession>H6LBC1</accession>
<evidence type="ECO:0000313" key="2">
    <source>
        <dbReference type="Proteomes" id="UP000007177"/>
    </source>
</evidence>
<evidence type="ECO:0000313" key="1">
    <source>
        <dbReference type="EMBL" id="AFA48876.1"/>
    </source>
</evidence>
<dbReference type="RefSeq" id="WP_014356476.1">
    <property type="nucleotide sequence ID" value="NC_016894.1"/>
</dbReference>
<dbReference type="PANTHER" id="PTHR41244">
    <property type="entry name" value="RHAMNAN SYNTHESIS F"/>
    <property type="match status" value="1"/>
</dbReference>
<dbReference type="Gene3D" id="3.20.20.80">
    <property type="entry name" value="Glycosidases"/>
    <property type="match status" value="1"/>
</dbReference>
<dbReference type="HOGENOM" id="CLU_038570_0_0_9"/>
<reference evidence="2" key="1">
    <citation type="submission" date="2011-07" db="EMBL/GenBank/DDBJ databases">
        <title>Complete genome sequence of Acetobacterium woodii.</title>
        <authorList>
            <person name="Poehlein A."/>
            <person name="Schmidt S."/>
            <person name="Kaster A.-K."/>
            <person name="Goenrich M."/>
            <person name="Vollmers J."/>
            <person name="Thuermer A."/>
            <person name="Gottschalk G."/>
            <person name="Thauer R.K."/>
            <person name="Daniel R."/>
            <person name="Mueller V."/>
        </authorList>
    </citation>
    <scope>NUCLEOTIDE SEQUENCE [LARGE SCALE GENOMIC DNA]</scope>
    <source>
        <strain evidence="2">ATCC 29683 / DSM 1030 / JCM 2381 / KCTC 1655 / WB1</strain>
    </source>
</reference>
<dbReference type="CDD" id="cd11579">
    <property type="entry name" value="Glyco_tran_WbsX"/>
    <property type="match status" value="1"/>
</dbReference>
<dbReference type="AlphaFoldDB" id="H6LBC1"/>
<dbReference type="EMBL" id="CP002987">
    <property type="protein sequence ID" value="AFA48876.1"/>
    <property type="molecule type" value="Genomic_DNA"/>
</dbReference>
<keyword evidence="2" id="KW-1185">Reference proteome</keyword>
<evidence type="ECO:0008006" key="3">
    <source>
        <dbReference type="Google" id="ProtNLM"/>
    </source>
</evidence>